<organism evidence="1">
    <name type="scientific">Rhizophagus irregularis (strain DAOM 181602 / DAOM 197198 / MUCL 43194)</name>
    <name type="common">Arbuscular mycorrhizal fungus</name>
    <name type="synonym">Glomus intraradices</name>
    <dbReference type="NCBI Taxonomy" id="747089"/>
    <lineage>
        <taxon>Eukaryota</taxon>
        <taxon>Fungi</taxon>
        <taxon>Fungi incertae sedis</taxon>
        <taxon>Mucoromycota</taxon>
        <taxon>Glomeromycotina</taxon>
        <taxon>Glomeromycetes</taxon>
        <taxon>Glomerales</taxon>
        <taxon>Glomeraceae</taxon>
        <taxon>Rhizophagus</taxon>
    </lineage>
</organism>
<protein>
    <submittedName>
        <fullName evidence="1">Uncharacterized protein</fullName>
    </submittedName>
</protein>
<evidence type="ECO:0000313" key="1">
    <source>
        <dbReference type="EMBL" id="ERZ95066.1"/>
    </source>
</evidence>
<proteinExistence type="predicted"/>
<gene>
    <name evidence="1" type="ORF">GLOINDRAFT_13986</name>
</gene>
<reference evidence="1" key="1">
    <citation type="submission" date="2013-07" db="EMBL/GenBank/DDBJ databases">
        <title>The genome of an arbuscular mycorrhizal fungus provides insights into the evolution of the oldest plant symbiosis.</title>
        <authorList>
            <consortium name="DOE Joint Genome Institute"/>
            <person name="Tisserant E."/>
            <person name="Malbreil M."/>
            <person name="Kuo A."/>
            <person name="Kohler A."/>
            <person name="Symeonidi A."/>
            <person name="Balestrini R."/>
            <person name="Charron P."/>
            <person name="Duensing N."/>
            <person name="Frei-dit-Frey N."/>
            <person name="Gianinazzi-Pearson V."/>
            <person name="Gilbert B."/>
            <person name="Handa Y."/>
            <person name="Hijri M."/>
            <person name="Kaul R."/>
            <person name="Kawaguchi M."/>
            <person name="Krajinski F."/>
            <person name="Lammers P."/>
            <person name="Lapierre D."/>
            <person name="Masclaux F.G."/>
            <person name="Murat C."/>
            <person name="Morin E."/>
            <person name="Ndikumana S."/>
            <person name="Pagni M."/>
            <person name="Petitpierre D."/>
            <person name="Requena N."/>
            <person name="Rosikiewicz P."/>
            <person name="Riley R."/>
            <person name="Saito K."/>
            <person name="San Clemente H."/>
            <person name="Shapiro H."/>
            <person name="van Tuinen D."/>
            <person name="Becard G."/>
            <person name="Bonfante P."/>
            <person name="Paszkowski U."/>
            <person name="Shachar-Hill Y."/>
            <person name="Young J.P."/>
            <person name="Sanders I.R."/>
            <person name="Henrissat B."/>
            <person name="Rensing S.A."/>
            <person name="Grigoriev I.V."/>
            <person name="Corradi N."/>
            <person name="Roux C."/>
            <person name="Martin F."/>
        </authorList>
    </citation>
    <scope>NUCLEOTIDE SEQUENCE</scope>
    <source>
        <strain evidence="1">DAOM 197198</strain>
    </source>
</reference>
<name>U9SJ26_RHIID</name>
<dbReference type="HOGENOM" id="CLU_2185364_0_0_1"/>
<dbReference type="AlphaFoldDB" id="U9SJ26"/>
<dbReference type="EMBL" id="KI301515">
    <property type="protein sequence ID" value="ERZ95066.1"/>
    <property type="molecule type" value="Genomic_DNA"/>
</dbReference>
<sequence>MFLKQQGFLKFPMIKGFNLCDPSAFAYNAIERHSLFTLRLENRFVAINLPIEKSRFIHVIDSFRRVIGTKFFNKGKALAIAASSADEASPSSFCWRIPLIASLNTVQCW</sequence>
<accession>U9SJ26</accession>